<proteinExistence type="predicted"/>
<evidence type="ECO:0000313" key="14">
    <source>
        <dbReference type="Proteomes" id="UP000662572"/>
    </source>
</evidence>
<dbReference type="InterPro" id="IPR036291">
    <property type="entry name" value="NAD(P)-bd_dom_sf"/>
</dbReference>
<dbReference type="Gene3D" id="3.40.50.720">
    <property type="entry name" value="NAD(P)-binding Rossmann-like Domain"/>
    <property type="match status" value="1"/>
</dbReference>
<feature type="domain" description="RCK N-terminal" evidence="12">
    <location>
        <begin position="436"/>
        <end position="553"/>
    </location>
</feature>
<feature type="compositionally biased region" description="Basic and acidic residues" evidence="10">
    <location>
        <begin position="608"/>
        <end position="619"/>
    </location>
</feature>
<evidence type="ECO:0000256" key="4">
    <source>
        <dbReference type="ARBA" id="ARBA00022538"/>
    </source>
</evidence>
<dbReference type="PROSITE" id="PS51201">
    <property type="entry name" value="RCK_N"/>
    <property type="match status" value="1"/>
</dbReference>
<keyword evidence="9 11" id="KW-0472">Membrane</keyword>
<reference evidence="13" key="1">
    <citation type="journal article" date="2014" name="Int. J. Syst. Evol. Microbiol.">
        <title>Complete genome sequence of Corynebacterium casei LMG S-19264T (=DSM 44701T), isolated from a smear-ripened cheese.</title>
        <authorList>
            <consortium name="US DOE Joint Genome Institute (JGI-PGF)"/>
            <person name="Walter F."/>
            <person name="Albersmeier A."/>
            <person name="Kalinowski J."/>
            <person name="Ruckert C."/>
        </authorList>
    </citation>
    <scope>NUCLEOTIDE SEQUENCE</scope>
    <source>
        <strain evidence="13">KCTC 32296</strain>
    </source>
</reference>
<dbReference type="GO" id="GO:0006813">
    <property type="term" value="P:potassium ion transport"/>
    <property type="evidence" value="ECO:0007669"/>
    <property type="project" value="UniProtKB-KW"/>
</dbReference>
<organism evidence="13 14">
    <name type="scientific">Asticcacaulis endophyticus</name>
    <dbReference type="NCBI Taxonomy" id="1395890"/>
    <lineage>
        <taxon>Bacteria</taxon>
        <taxon>Pseudomonadati</taxon>
        <taxon>Pseudomonadota</taxon>
        <taxon>Alphaproteobacteria</taxon>
        <taxon>Caulobacterales</taxon>
        <taxon>Caulobacteraceae</taxon>
        <taxon>Asticcacaulis</taxon>
    </lineage>
</organism>
<sequence>MASDILAHTVQAAPVVGHAAAISGQYAVGIVFLTAAAVFVPLFNRFRISPVLGFLMVGVILGPDGLGRLADMWPVLAKFTVTQSEDIHNLAELGVVFLLFAIGLELTWERLKAMRRMVFGLGMLQIILCTLVLFGLFLMMKRPPESAIALAMALALSSTAMVMPVLAELKKLNTATGRSVFSVLLAQDLAVAPILITVIVLAGGEGGPTGVQGVLAIIPSIVVMALLVLGGRMLLRPLFKSAALTKSPEIFMAACLLVVLMSGQAAVMAGLSMAMGAFVGGLLLAETEYRREIELMIEPFKGLLLGLFFVTVGARLDIDAVLASPVLVLALAGGLIALKVVVVYPLARLYGLPRAAALEVAALLGPAGEFAFVIIDEGMGRNLIDPQIGQAIILAAIISLFLLPVIGSTVTRFTKRISPQKEAEPSAAPDIITEVPNEVLVVGYGRVGELVVDMLGRHNISFTIVDVNPRVTSRARSQHLETWYGDASNVEFLARLGLEHRKAVVVTVSNAAFTDNVVKAVRSLRDDICLIARARDAHHAERLYELGVTDAVPETIEASLQLAENTLVDLGVPMGLVLASIHDKRDEFRARLAAHAPEGRASRVLRSTKREPKPTEKVV</sequence>
<feature type="region of interest" description="Disordered" evidence="10">
    <location>
        <begin position="599"/>
        <end position="619"/>
    </location>
</feature>
<feature type="transmembrane region" description="Helical" evidence="11">
    <location>
        <begin position="387"/>
        <end position="406"/>
    </location>
</feature>
<comment type="subcellular location">
    <subcellularLocation>
        <location evidence="1">Membrane</location>
        <topology evidence="1">Multi-pass membrane protein</topology>
    </subcellularLocation>
</comment>
<dbReference type="Pfam" id="PF00999">
    <property type="entry name" value="Na_H_Exchanger"/>
    <property type="match status" value="1"/>
</dbReference>
<feature type="transmembrane region" description="Helical" evidence="11">
    <location>
        <begin position="51"/>
        <end position="70"/>
    </location>
</feature>
<evidence type="ECO:0000256" key="1">
    <source>
        <dbReference type="ARBA" id="ARBA00004141"/>
    </source>
</evidence>
<feature type="transmembrane region" description="Helical" evidence="11">
    <location>
        <begin position="266"/>
        <end position="285"/>
    </location>
</feature>
<evidence type="ECO:0000256" key="11">
    <source>
        <dbReference type="SAM" id="Phobius"/>
    </source>
</evidence>
<dbReference type="EMBL" id="BMZB01000001">
    <property type="protein sequence ID" value="GGZ27154.1"/>
    <property type="molecule type" value="Genomic_DNA"/>
</dbReference>
<name>A0A918UQV1_9CAUL</name>
<dbReference type="PANTHER" id="PTHR46157">
    <property type="entry name" value="K(+) EFFLUX ANTIPORTER 3, CHLOROPLASTIC"/>
    <property type="match status" value="1"/>
</dbReference>
<protein>
    <submittedName>
        <fullName evidence="13">Potassium transporter TrkA</fullName>
    </submittedName>
</protein>
<keyword evidence="7 11" id="KW-1133">Transmembrane helix</keyword>
<dbReference type="RefSeq" id="WP_189485390.1">
    <property type="nucleotide sequence ID" value="NZ_BMZB01000001.1"/>
</dbReference>
<dbReference type="Gene3D" id="1.20.1530.20">
    <property type="match status" value="1"/>
</dbReference>
<evidence type="ECO:0000256" key="10">
    <source>
        <dbReference type="SAM" id="MobiDB-lite"/>
    </source>
</evidence>
<evidence type="ECO:0000256" key="5">
    <source>
        <dbReference type="ARBA" id="ARBA00022692"/>
    </source>
</evidence>
<dbReference type="GO" id="GO:0015297">
    <property type="term" value="F:antiporter activity"/>
    <property type="evidence" value="ECO:0007669"/>
    <property type="project" value="UniProtKB-KW"/>
</dbReference>
<dbReference type="InterPro" id="IPR003148">
    <property type="entry name" value="RCK_N"/>
</dbReference>
<evidence type="ECO:0000256" key="9">
    <source>
        <dbReference type="ARBA" id="ARBA00023136"/>
    </source>
</evidence>
<dbReference type="Pfam" id="PF02254">
    <property type="entry name" value="TrkA_N"/>
    <property type="match status" value="1"/>
</dbReference>
<feature type="transmembrane region" description="Helical" evidence="11">
    <location>
        <begin position="120"/>
        <end position="140"/>
    </location>
</feature>
<feature type="transmembrane region" description="Helical" evidence="11">
    <location>
        <begin position="146"/>
        <end position="167"/>
    </location>
</feature>
<feature type="transmembrane region" description="Helical" evidence="11">
    <location>
        <begin position="26"/>
        <end position="44"/>
    </location>
</feature>
<keyword evidence="3" id="KW-0050">Antiport</keyword>
<keyword evidence="6" id="KW-0630">Potassium</keyword>
<evidence type="ECO:0000259" key="12">
    <source>
        <dbReference type="PROSITE" id="PS51201"/>
    </source>
</evidence>
<keyword evidence="8" id="KW-0406">Ion transport</keyword>
<feature type="transmembrane region" description="Helical" evidence="11">
    <location>
        <begin position="322"/>
        <end position="344"/>
    </location>
</feature>
<evidence type="ECO:0000256" key="3">
    <source>
        <dbReference type="ARBA" id="ARBA00022449"/>
    </source>
</evidence>
<evidence type="ECO:0000313" key="13">
    <source>
        <dbReference type="EMBL" id="GGZ27154.1"/>
    </source>
</evidence>
<evidence type="ECO:0000256" key="2">
    <source>
        <dbReference type="ARBA" id="ARBA00022448"/>
    </source>
</evidence>
<gene>
    <name evidence="13" type="ORF">GCM10011273_10990</name>
</gene>
<feature type="transmembrane region" description="Helical" evidence="11">
    <location>
        <begin position="179"/>
        <end position="202"/>
    </location>
</feature>
<dbReference type="GO" id="GO:0005886">
    <property type="term" value="C:plasma membrane"/>
    <property type="evidence" value="ECO:0007669"/>
    <property type="project" value="TreeGrafter"/>
</dbReference>
<reference evidence="13" key="2">
    <citation type="submission" date="2020-09" db="EMBL/GenBank/DDBJ databases">
        <authorList>
            <person name="Sun Q."/>
            <person name="Kim S."/>
        </authorList>
    </citation>
    <scope>NUCLEOTIDE SEQUENCE</scope>
    <source>
        <strain evidence="13">KCTC 32296</strain>
    </source>
</reference>
<evidence type="ECO:0000256" key="7">
    <source>
        <dbReference type="ARBA" id="ARBA00022989"/>
    </source>
</evidence>
<feature type="transmembrane region" description="Helical" evidence="11">
    <location>
        <begin position="90"/>
        <end position="108"/>
    </location>
</feature>
<evidence type="ECO:0000256" key="8">
    <source>
        <dbReference type="ARBA" id="ARBA00023065"/>
    </source>
</evidence>
<feature type="transmembrane region" description="Helical" evidence="11">
    <location>
        <begin position="356"/>
        <end position="375"/>
    </location>
</feature>
<keyword evidence="4" id="KW-0633">Potassium transport</keyword>
<dbReference type="GO" id="GO:1902600">
    <property type="term" value="P:proton transmembrane transport"/>
    <property type="evidence" value="ECO:0007669"/>
    <property type="project" value="InterPro"/>
</dbReference>
<dbReference type="InterPro" id="IPR006153">
    <property type="entry name" value="Cation/H_exchanger_TM"/>
</dbReference>
<dbReference type="PANTHER" id="PTHR46157:SF4">
    <property type="entry name" value="K(+) EFFLUX ANTIPORTER 3, CHLOROPLASTIC"/>
    <property type="match status" value="1"/>
</dbReference>
<accession>A0A918UQV1</accession>
<keyword evidence="2" id="KW-0813">Transport</keyword>
<comment type="caution">
    <text evidence="13">The sequence shown here is derived from an EMBL/GenBank/DDBJ whole genome shotgun (WGS) entry which is preliminary data.</text>
</comment>
<dbReference type="Proteomes" id="UP000662572">
    <property type="component" value="Unassembled WGS sequence"/>
</dbReference>
<keyword evidence="14" id="KW-1185">Reference proteome</keyword>
<dbReference type="AlphaFoldDB" id="A0A918UQV1"/>
<dbReference type="SUPFAM" id="SSF51735">
    <property type="entry name" value="NAD(P)-binding Rossmann-fold domains"/>
    <property type="match status" value="1"/>
</dbReference>
<keyword evidence="5 11" id="KW-0812">Transmembrane</keyword>
<evidence type="ECO:0000256" key="6">
    <source>
        <dbReference type="ARBA" id="ARBA00022958"/>
    </source>
</evidence>
<feature type="transmembrane region" description="Helical" evidence="11">
    <location>
        <begin position="214"/>
        <end position="235"/>
    </location>
</feature>
<dbReference type="InterPro" id="IPR038770">
    <property type="entry name" value="Na+/solute_symporter_sf"/>
</dbReference>